<dbReference type="KEGG" id="span:AWL63_14875"/>
<organism evidence="2 3">
    <name type="scientific">Sphingomonas panacis</name>
    <dbReference type="NCBI Taxonomy" id="1560345"/>
    <lineage>
        <taxon>Bacteria</taxon>
        <taxon>Pseudomonadati</taxon>
        <taxon>Pseudomonadota</taxon>
        <taxon>Alphaproteobacteria</taxon>
        <taxon>Sphingomonadales</taxon>
        <taxon>Sphingomonadaceae</taxon>
        <taxon>Sphingomonas</taxon>
    </lineage>
</organism>
<reference evidence="2 3" key="1">
    <citation type="submission" date="2016-01" db="EMBL/GenBank/DDBJ databases">
        <title>Complete genome and mega plasmid sequence of Sphingomonas panacis DCY99 elicits systemic resistance in rice to Xanthomonas oryzae.</title>
        <authorList>
            <person name="Kim Y.J."/>
            <person name="Yang D.C."/>
            <person name="Sing P."/>
        </authorList>
    </citation>
    <scope>NUCLEOTIDE SEQUENCE [LARGE SCALE GENOMIC DNA]</scope>
    <source>
        <strain evidence="2 3">DCY99</strain>
    </source>
</reference>
<proteinExistence type="predicted"/>
<dbReference type="InterPro" id="IPR005625">
    <property type="entry name" value="PepSY-ass_TM"/>
</dbReference>
<dbReference type="PANTHER" id="PTHR34219:SF6">
    <property type="entry name" value="BLR3280 PROTEIN"/>
    <property type="match status" value="1"/>
</dbReference>
<evidence type="ECO:0000313" key="2">
    <source>
        <dbReference type="EMBL" id="AOH86828.1"/>
    </source>
</evidence>
<evidence type="ECO:0000256" key="1">
    <source>
        <dbReference type="SAM" id="Phobius"/>
    </source>
</evidence>
<keyword evidence="1" id="KW-1133">Transmembrane helix</keyword>
<dbReference type="STRING" id="1560345.AWL63_14875"/>
<keyword evidence="1" id="KW-0472">Membrane</keyword>
<dbReference type="PANTHER" id="PTHR34219">
    <property type="entry name" value="IRON-REGULATED INNER MEMBRANE PROTEIN-RELATED"/>
    <property type="match status" value="1"/>
</dbReference>
<name>A0A1B3ZHC3_9SPHN</name>
<sequence length="470" mass="52473">MARRWLYLTHRWIGIASCLLFAMWFLSGLVMVYVPYPSLPPGDRLARAQPIDWAAVDVPPPLDGGRMPRALSLEMRNGVPVWRVGGWDGRNTTISAARGALIRPVDAAFARRVARRFARAPVASVERLQRDQWTVAGGFDRHRPLWKAAIDDPAGSELYVSATTGGVVQRTIRRERFWNWLGSVPHWLYPTVLRQDTAAWRQVVLWVSGPCIAAAVAGMWIGILRTRLGARRFKGGRVTPYHGWLLWHHVAGMVGGAFLIAWIFSGWLSVDPGHVFRAADRDEASVRAYSGGMMPTVALPGLRNVAAGAVEVRLTDHAGVPLLTVSYPDGRRQVLDPTTLAPARPPSPAMVAAARKLMGDAPIVAIEQLTAPDAYWYERGALPALPVLRVRFDDRARTWLMIDPATGEVLATLDRRRRVYRWTFDLLHTWDLNALTLHRPAWDILLWLLSALGLVTSISGIWLGYKRLVR</sequence>
<feature type="transmembrane region" description="Helical" evidence="1">
    <location>
        <begin position="244"/>
        <end position="264"/>
    </location>
</feature>
<dbReference type="AlphaFoldDB" id="A0A1B3ZHC3"/>
<feature type="transmembrane region" description="Helical" evidence="1">
    <location>
        <begin position="444"/>
        <end position="465"/>
    </location>
</feature>
<feature type="transmembrane region" description="Helical" evidence="1">
    <location>
        <begin position="12"/>
        <end position="34"/>
    </location>
</feature>
<evidence type="ECO:0008006" key="4">
    <source>
        <dbReference type="Google" id="ProtNLM"/>
    </source>
</evidence>
<keyword evidence="3" id="KW-1185">Reference proteome</keyword>
<evidence type="ECO:0000313" key="3">
    <source>
        <dbReference type="Proteomes" id="UP000094256"/>
    </source>
</evidence>
<keyword evidence="1" id="KW-0812">Transmembrane</keyword>
<dbReference type="OrthoDB" id="9760788at2"/>
<protein>
    <recommendedName>
        <fullName evidence="4">Peptidase</fullName>
    </recommendedName>
</protein>
<dbReference type="Pfam" id="PF03929">
    <property type="entry name" value="PepSY_TM"/>
    <property type="match status" value="1"/>
</dbReference>
<feature type="transmembrane region" description="Helical" evidence="1">
    <location>
        <begin position="203"/>
        <end position="223"/>
    </location>
</feature>
<dbReference type="EMBL" id="CP014168">
    <property type="protein sequence ID" value="AOH86828.1"/>
    <property type="molecule type" value="Genomic_DNA"/>
</dbReference>
<accession>A0A1B3ZHC3</accession>
<gene>
    <name evidence="2" type="ORF">AWL63_14875</name>
</gene>
<dbReference type="Proteomes" id="UP000094256">
    <property type="component" value="Chromosome"/>
</dbReference>